<proteinExistence type="predicted"/>
<dbReference type="OrthoDB" id="19996at2759"/>
<evidence type="ECO:0000313" key="1">
    <source>
        <dbReference type="EnsemblMetazoa" id="Aqu2.1.36595_001"/>
    </source>
</evidence>
<organism evidence="1">
    <name type="scientific">Amphimedon queenslandica</name>
    <name type="common">Sponge</name>
    <dbReference type="NCBI Taxonomy" id="400682"/>
    <lineage>
        <taxon>Eukaryota</taxon>
        <taxon>Metazoa</taxon>
        <taxon>Porifera</taxon>
        <taxon>Demospongiae</taxon>
        <taxon>Heteroscleromorpha</taxon>
        <taxon>Haplosclerida</taxon>
        <taxon>Niphatidae</taxon>
        <taxon>Amphimedon</taxon>
    </lineage>
</organism>
<dbReference type="AlphaFoldDB" id="A0A1X7V8G9"/>
<accession>A0A1X7V8G9</accession>
<name>A0A1X7V8G9_AMPQE</name>
<protein>
    <submittedName>
        <fullName evidence="1">Uncharacterized protein</fullName>
    </submittedName>
</protein>
<sequence>GCDQEEKEQKWLVFQEAIASEPTVSMVRPTVSTGPASSPIKVEHTTSLDALKLEFSLVQNSIKA</sequence>
<reference evidence="1" key="1">
    <citation type="submission" date="2017-05" db="UniProtKB">
        <authorList>
            <consortium name="EnsemblMetazoa"/>
        </authorList>
    </citation>
    <scope>IDENTIFICATION</scope>
</reference>
<dbReference type="InParanoid" id="A0A1X7V8G9"/>
<dbReference type="EnsemblMetazoa" id="Aqu2.1.36595_001">
    <property type="protein sequence ID" value="Aqu2.1.36595_001"/>
    <property type="gene ID" value="Aqu2.1.36595"/>
</dbReference>